<protein>
    <submittedName>
        <fullName evidence="2">Uncharacterized protein</fullName>
    </submittedName>
</protein>
<name>H1XTI2_CALAY</name>
<dbReference type="PaxDb" id="880073-Calab_0776"/>
<proteinExistence type="predicted"/>
<dbReference type="Proteomes" id="UP000183868">
    <property type="component" value="Chromosome"/>
</dbReference>
<accession>H1XTI2</accession>
<gene>
    <name evidence="1" type="ORF">Cabys_193</name>
    <name evidence="2" type="ORF">Calab_0776</name>
</gene>
<evidence type="ECO:0000313" key="4">
    <source>
        <dbReference type="Proteomes" id="UP000183868"/>
    </source>
</evidence>
<dbReference type="HOGENOM" id="CLU_1881877_0_0_0"/>
<reference evidence="1 4" key="2">
    <citation type="submission" date="2016-11" db="EMBL/GenBank/DDBJ databases">
        <title>Genomic analysis of Caldithrix abyssi and proposal of a novel bacterial phylum Caldithrichaeota.</title>
        <authorList>
            <person name="Kublanov I."/>
            <person name="Sigalova O."/>
            <person name="Gavrilov S."/>
            <person name="Lebedinsky A."/>
            <person name="Ivanova N."/>
            <person name="Daum C."/>
            <person name="Reddy T."/>
            <person name="Klenk H.P."/>
            <person name="Goker M."/>
            <person name="Reva O."/>
            <person name="Miroshnichenko M."/>
            <person name="Kyprides N."/>
            <person name="Woyke T."/>
            <person name="Gelfand M."/>
        </authorList>
    </citation>
    <scope>NUCLEOTIDE SEQUENCE [LARGE SCALE GENOMIC DNA]</scope>
    <source>
        <strain evidence="1 4">LF13</strain>
    </source>
</reference>
<dbReference type="EMBL" id="CP018099">
    <property type="protein sequence ID" value="APF16944.1"/>
    <property type="molecule type" value="Genomic_DNA"/>
</dbReference>
<dbReference type="AlphaFoldDB" id="H1XTI2"/>
<keyword evidence="3" id="KW-1185">Reference proteome</keyword>
<organism evidence="2 3">
    <name type="scientific">Caldithrix abyssi DSM 13497</name>
    <dbReference type="NCBI Taxonomy" id="880073"/>
    <lineage>
        <taxon>Bacteria</taxon>
        <taxon>Pseudomonadati</taxon>
        <taxon>Calditrichota</taxon>
        <taxon>Calditrichia</taxon>
        <taxon>Calditrichales</taxon>
        <taxon>Calditrichaceae</taxon>
        <taxon>Caldithrix</taxon>
    </lineage>
</organism>
<dbReference type="STRING" id="880073.Cabys_193"/>
<sequence length="135" mass="15344">MFSKNPFLRLPKSLWRVVKINQDGALSVKEVSTAPRIEEIVAFNDWRPLQKKVEELSTAFIDVLWIEGAPPTELTADTLIKIMNSDSKILFNEEAKPMLESLVQGSGFKFLKRIKTRNNTAYLVFKKDIIPCCGS</sequence>
<dbReference type="EMBL" id="CM001402">
    <property type="protein sequence ID" value="EHO40415.1"/>
    <property type="molecule type" value="Genomic_DNA"/>
</dbReference>
<reference evidence="2 3" key="1">
    <citation type="submission" date="2011-09" db="EMBL/GenBank/DDBJ databases">
        <title>The permanent draft genome of Caldithrix abyssi DSM 13497.</title>
        <authorList>
            <consortium name="US DOE Joint Genome Institute (JGI-PGF)"/>
            <person name="Lucas S."/>
            <person name="Han J."/>
            <person name="Lapidus A."/>
            <person name="Bruce D."/>
            <person name="Goodwin L."/>
            <person name="Pitluck S."/>
            <person name="Peters L."/>
            <person name="Kyrpides N."/>
            <person name="Mavromatis K."/>
            <person name="Ivanova N."/>
            <person name="Mikhailova N."/>
            <person name="Chertkov O."/>
            <person name="Detter J.C."/>
            <person name="Tapia R."/>
            <person name="Han C."/>
            <person name="Land M."/>
            <person name="Hauser L."/>
            <person name="Markowitz V."/>
            <person name="Cheng J.-F."/>
            <person name="Hugenholtz P."/>
            <person name="Woyke T."/>
            <person name="Wu D."/>
            <person name="Spring S."/>
            <person name="Brambilla E."/>
            <person name="Klenk H.-P."/>
            <person name="Eisen J.A."/>
        </authorList>
    </citation>
    <scope>NUCLEOTIDE SEQUENCE [LARGE SCALE GENOMIC DNA]</scope>
    <source>
        <strain evidence="2 3">DSM 13497</strain>
    </source>
</reference>
<evidence type="ECO:0000313" key="2">
    <source>
        <dbReference type="EMBL" id="EHO40415.1"/>
    </source>
</evidence>
<evidence type="ECO:0000313" key="1">
    <source>
        <dbReference type="EMBL" id="APF16944.1"/>
    </source>
</evidence>
<dbReference type="InParanoid" id="H1XTI2"/>
<dbReference type="Proteomes" id="UP000004671">
    <property type="component" value="Chromosome"/>
</dbReference>
<dbReference type="KEGG" id="caby:Cabys_193"/>
<evidence type="ECO:0000313" key="3">
    <source>
        <dbReference type="Proteomes" id="UP000004671"/>
    </source>
</evidence>
<dbReference type="RefSeq" id="WP_006927391.1">
    <property type="nucleotide sequence ID" value="NZ_CM001402.1"/>
</dbReference>